<name>T1GSG6_MEGSC</name>
<dbReference type="EMBL" id="CAQQ02177401">
    <property type="status" value="NOT_ANNOTATED_CDS"/>
    <property type="molecule type" value="Genomic_DNA"/>
</dbReference>
<keyword evidence="4" id="KW-0677">Repeat</keyword>
<evidence type="ECO:0000256" key="4">
    <source>
        <dbReference type="ARBA" id="ARBA00022737"/>
    </source>
</evidence>
<dbReference type="CDD" id="cd00063">
    <property type="entry name" value="FN3"/>
    <property type="match status" value="5"/>
</dbReference>
<evidence type="ECO:0000256" key="8">
    <source>
        <dbReference type="ARBA" id="ARBA00023157"/>
    </source>
</evidence>
<feature type="domain" description="Fibronectin type-III" evidence="11">
    <location>
        <begin position="394"/>
        <end position="492"/>
    </location>
</feature>
<dbReference type="EMBL" id="CAQQ02177402">
    <property type="status" value="NOT_ANNOTATED_CDS"/>
    <property type="molecule type" value="Genomic_DNA"/>
</dbReference>
<dbReference type="AlphaFoldDB" id="T1GSG6"/>
<dbReference type="InterPro" id="IPR003598">
    <property type="entry name" value="Ig_sub2"/>
</dbReference>
<dbReference type="InterPro" id="IPR013783">
    <property type="entry name" value="Ig-like_fold"/>
</dbReference>
<evidence type="ECO:0000256" key="1">
    <source>
        <dbReference type="ARBA" id="ARBA00004167"/>
    </source>
</evidence>
<evidence type="ECO:0000313" key="12">
    <source>
        <dbReference type="EnsemblMetazoa" id="MESCA006624-PA"/>
    </source>
</evidence>
<comment type="subcellular location">
    <subcellularLocation>
        <location evidence="1">Membrane</location>
        <topology evidence="1">Single-pass membrane protein</topology>
    </subcellularLocation>
</comment>
<dbReference type="GO" id="GO:0007155">
    <property type="term" value="P:cell adhesion"/>
    <property type="evidence" value="ECO:0007669"/>
    <property type="project" value="UniProtKB-KW"/>
</dbReference>
<dbReference type="InterPro" id="IPR013098">
    <property type="entry name" value="Ig_I-set"/>
</dbReference>
<feature type="domain" description="Fibronectin type-III" evidence="11">
    <location>
        <begin position="581"/>
        <end position="674"/>
    </location>
</feature>
<evidence type="ECO:0000256" key="6">
    <source>
        <dbReference type="ARBA" id="ARBA00022989"/>
    </source>
</evidence>
<dbReference type="SMART" id="SM00408">
    <property type="entry name" value="IGc2"/>
    <property type="match status" value="2"/>
</dbReference>
<keyword evidence="9" id="KW-0393">Immunoglobulin domain</keyword>
<dbReference type="FunFam" id="2.60.40.10:FF:000028">
    <property type="entry name" value="Neuronal cell adhesion molecule"/>
    <property type="match status" value="2"/>
</dbReference>
<dbReference type="PANTHER" id="PTHR13817">
    <property type="entry name" value="TITIN"/>
    <property type="match status" value="1"/>
</dbReference>
<dbReference type="STRING" id="36166.T1GSG6"/>
<feature type="domain" description="Fibronectin type-III" evidence="11">
    <location>
        <begin position="192"/>
        <end position="300"/>
    </location>
</feature>
<dbReference type="InterPro" id="IPR056754">
    <property type="entry name" value="DSCAM/DSCAML_C"/>
</dbReference>
<dbReference type="InterPro" id="IPR003961">
    <property type="entry name" value="FN3_dom"/>
</dbReference>
<dbReference type="InterPro" id="IPR036179">
    <property type="entry name" value="Ig-like_dom_sf"/>
</dbReference>
<dbReference type="InterPro" id="IPR003599">
    <property type="entry name" value="Ig_sub"/>
</dbReference>
<evidence type="ECO:0000259" key="11">
    <source>
        <dbReference type="PROSITE" id="PS50853"/>
    </source>
</evidence>
<keyword evidence="2" id="KW-0812">Transmembrane</keyword>
<evidence type="ECO:0000259" key="10">
    <source>
        <dbReference type="PROSITE" id="PS50835"/>
    </source>
</evidence>
<evidence type="ECO:0000256" key="9">
    <source>
        <dbReference type="ARBA" id="ARBA00023319"/>
    </source>
</evidence>
<proteinExistence type="predicted"/>
<dbReference type="InterPro" id="IPR050964">
    <property type="entry name" value="Striated_Muscle_Regulatory"/>
</dbReference>
<dbReference type="Proteomes" id="UP000015102">
    <property type="component" value="Unassembled WGS sequence"/>
</dbReference>
<dbReference type="CDD" id="cd00096">
    <property type="entry name" value="Ig"/>
    <property type="match status" value="1"/>
</dbReference>
<keyword evidence="5" id="KW-0130">Cell adhesion</keyword>
<dbReference type="Pfam" id="PF25059">
    <property type="entry name" value="FN3_DSCAM-DSCAML_C"/>
    <property type="match status" value="1"/>
</dbReference>
<dbReference type="GO" id="GO:0030154">
    <property type="term" value="P:cell differentiation"/>
    <property type="evidence" value="ECO:0007669"/>
    <property type="project" value="UniProtKB-ARBA"/>
</dbReference>
<dbReference type="OMA" id="RENASHA"/>
<feature type="domain" description="Ig-like" evidence="10">
    <location>
        <begin position="480"/>
        <end position="566"/>
    </location>
</feature>
<dbReference type="HOGENOM" id="CLU_001038_3_1_1"/>
<dbReference type="EMBL" id="CAQQ02177400">
    <property type="status" value="NOT_ANNOTATED_CDS"/>
    <property type="molecule type" value="Genomic_DNA"/>
</dbReference>
<keyword evidence="7" id="KW-0472">Membrane</keyword>
<dbReference type="SMART" id="SM00409">
    <property type="entry name" value="IG"/>
    <property type="match status" value="2"/>
</dbReference>
<feature type="domain" description="Ig-like" evidence="10">
    <location>
        <begin position="5"/>
        <end position="42"/>
    </location>
</feature>
<keyword evidence="8" id="KW-1015">Disulfide bond</keyword>
<organism evidence="12 13">
    <name type="scientific">Megaselia scalaris</name>
    <name type="common">Humpbacked fly</name>
    <name type="synonym">Phora scalaris</name>
    <dbReference type="NCBI Taxonomy" id="36166"/>
    <lineage>
        <taxon>Eukaryota</taxon>
        <taxon>Metazoa</taxon>
        <taxon>Ecdysozoa</taxon>
        <taxon>Arthropoda</taxon>
        <taxon>Hexapoda</taxon>
        <taxon>Insecta</taxon>
        <taxon>Pterygota</taxon>
        <taxon>Neoptera</taxon>
        <taxon>Endopterygota</taxon>
        <taxon>Diptera</taxon>
        <taxon>Brachycera</taxon>
        <taxon>Muscomorpha</taxon>
        <taxon>Platypezoidea</taxon>
        <taxon>Phoridae</taxon>
        <taxon>Megaseliini</taxon>
        <taxon>Megaselia</taxon>
    </lineage>
</organism>
<dbReference type="Pfam" id="PF13927">
    <property type="entry name" value="Ig_3"/>
    <property type="match status" value="1"/>
</dbReference>
<dbReference type="InterPro" id="IPR007110">
    <property type="entry name" value="Ig-like_dom"/>
</dbReference>
<keyword evidence="6" id="KW-1133">Transmembrane helix</keyword>
<dbReference type="PROSITE" id="PS50853">
    <property type="entry name" value="FN3"/>
    <property type="match status" value="5"/>
</dbReference>
<accession>T1GSG6</accession>
<reference evidence="13" key="1">
    <citation type="submission" date="2013-02" db="EMBL/GenBank/DDBJ databases">
        <authorList>
            <person name="Hughes D."/>
        </authorList>
    </citation>
    <scope>NUCLEOTIDE SEQUENCE</scope>
    <source>
        <strain>Durham</strain>
        <strain evidence="13">NC isolate 2 -- Noor lab</strain>
    </source>
</reference>
<dbReference type="Pfam" id="PF00041">
    <property type="entry name" value="fn3"/>
    <property type="match status" value="5"/>
</dbReference>
<dbReference type="Gene3D" id="2.60.40.10">
    <property type="entry name" value="Immunoglobulins"/>
    <property type="match status" value="7"/>
</dbReference>
<evidence type="ECO:0000256" key="3">
    <source>
        <dbReference type="ARBA" id="ARBA00022729"/>
    </source>
</evidence>
<evidence type="ECO:0000256" key="2">
    <source>
        <dbReference type="ARBA" id="ARBA00022692"/>
    </source>
</evidence>
<feature type="domain" description="Fibronectin type-III" evidence="11">
    <location>
        <begin position="305"/>
        <end position="390"/>
    </location>
</feature>
<evidence type="ECO:0000256" key="7">
    <source>
        <dbReference type="ARBA" id="ARBA00023136"/>
    </source>
</evidence>
<dbReference type="GO" id="GO:0009653">
    <property type="term" value="P:anatomical structure morphogenesis"/>
    <property type="evidence" value="ECO:0007669"/>
    <property type="project" value="UniProtKB-ARBA"/>
</dbReference>
<dbReference type="InterPro" id="IPR036116">
    <property type="entry name" value="FN3_sf"/>
</dbReference>
<reference evidence="12" key="2">
    <citation type="submission" date="2015-06" db="UniProtKB">
        <authorList>
            <consortium name="EnsemblMetazoa"/>
        </authorList>
    </citation>
    <scope>IDENTIFICATION</scope>
</reference>
<dbReference type="SUPFAM" id="SSF48726">
    <property type="entry name" value="Immunoglobulin"/>
    <property type="match status" value="2"/>
</dbReference>
<keyword evidence="13" id="KW-1185">Reference proteome</keyword>
<dbReference type="EMBL" id="CAQQ02177399">
    <property type="status" value="NOT_ANNOTATED_CDS"/>
    <property type="molecule type" value="Genomic_DNA"/>
</dbReference>
<protein>
    <recommendedName>
        <fullName evidence="14">Down syndrome cell adhesion molecule-like protein Dscam2</fullName>
    </recommendedName>
</protein>
<feature type="domain" description="Fibronectin type-III" evidence="11">
    <location>
        <begin position="82"/>
        <end position="187"/>
    </location>
</feature>
<dbReference type="PANTHER" id="PTHR13817:SF73">
    <property type="entry name" value="FIBRONECTIN TYPE-III DOMAIN-CONTAINING PROTEIN"/>
    <property type="match status" value="1"/>
</dbReference>
<evidence type="ECO:0000256" key="5">
    <source>
        <dbReference type="ARBA" id="ARBA00022889"/>
    </source>
</evidence>
<dbReference type="GO" id="GO:0016020">
    <property type="term" value="C:membrane"/>
    <property type="evidence" value="ECO:0007669"/>
    <property type="project" value="UniProtKB-SubCell"/>
</dbReference>
<dbReference type="SUPFAM" id="SSF49265">
    <property type="entry name" value="Fibronectin type III"/>
    <property type="match status" value="3"/>
</dbReference>
<evidence type="ECO:0008006" key="14">
    <source>
        <dbReference type="Google" id="ProtNLM"/>
    </source>
</evidence>
<sequence>MCFGPSVSIKKSQVAVRRGDRVTLVCEADGDRPLNISWKYRGMRIDPKYDIKYHIKQSEIRVNEYGRDQGNIYVQIQEPPNFPQNLRVLELGSRVLTLGWQPNEMNNAIQNHEFRDAQPITNYILQYKESQDVWHEHNTKKLLKGDKTTTQVEGLKPSHNYHFRLYAENHLGISAPSDILHVQTDSEIPSMPPKSIVAEAITSQQILLTWIPPDRDSWNGELLGYTIGFSRFGSSQKPSYNFTKISVTAASGSNGASEHVNKFRLTDLEKYTQYSIKISAYNVKGDGPYSEPIIAYTLEDVPSTPPQNVMCEALTAQNIQVSWQLPPKDNLNSWDDSNGGSNRETKITSSLNTVLHGLQPFTNYSIQVLAFTKAGDGVLSAAVNCITKEAVPDAPERVKTVVNSESSAIISWLPPKHPNGVVTKYHVYIRILDKGQELKILKETLPAYNTHFEVKDLTPRETYEAWVTASTQTGQGPSTPVIKLTPSNTVPAAIISFGQTLSVSWKVDVKLSCFFVGIPKPSAEWKVINTRAKKHSRLEVSSDNVLILRSVQRSHEGNYSCVVRNNLGTDQIIYNLLVQVPPSPPELFLTSHTPNSVSLDWNVKDNGGAPLRKFLISYRKEFSDWEEIELDHRMHSYVIDKLQCGTQYQFTISAINKIGTSETSPIEFIRTKGRKPIAPQKHFFIRPNVTSVLLELTSWQDGGCPILFYTIEFRKYGAKDWIVVSSSVVQQ</sequence>
<keyword evidence="3" id="KW-0732">Signal</keyword>
<dbReference type="PROSITE" id="PS50835">
    <property type="entry name" value="IG_LIKE"/>
    <property type="match status" value="2"/>
</dbReference>
<dbReference type="EnsemblMetazoa" id="MESCA006624-RA">
    <property type="protein sequence ID" value="MESCA006624-PA"/>
    <property type="gene ID" value="MESCA006624"/>
</dbReference>
<evidence type="ECO:0000313" key="13">
    <source>
        <dbReference type="Proteomes" id="UP000015102"/>
    </source>
</evidence>
<dbReference type="SMART" id="SM00060">
    <property type="entry name" value="FN3"/>
    <property type="match status" value="5"/>
</dbReference>
<dbReference type="Pfam" id="PF07679">
    <property type="entry name" value="I-set"/>
    <property type="match status" value="1"/>
</dbReference>